<keyword evidence="2" id="KW-1185">Reference proteome</keyword>
<proteinExistence type="predicted"/>
<reference evidence="1 2" key="1">
    <citation type="journal article" date="2020" name="Genome Biol. Evol.">
        <title>Comparative genomics of Sclerotiniaceae.</title>
        <authorList>
            <person name="Valero Jimenez C.A."/>
            <person name="Steentjes M."/>
            <person name="Scholten O.E."/>
            <person name="Van Kan J.A.L."/>
        </authorList>
    </citation>
    <scope>NUCLEOTIDE SEQUENCE [LARGE SCALE GENOMIC DNA]</scope>
    <source>
        <strain evidence="1 2">MUCL 94</strain>
    </source>
</reference>
<dbReference type="RefSeq" id="XP_038727696.1">
    <property type="nucleotide sequence ID" value="XM_038881537.1"/>
</dbReference>
<gene>
    <name evidence="1" type="ORF">EAE97_011022</name>
</gene>
<evidence type="ECO:0000313" key="1">
    <source>
        <dbReference type="EMBL" id="KAF7922858.1"/>
    </source>
</evidence>
<dbReference type="GeneID" id="62154610"/>
<sequence length="222" mass="24814">MTTYSLALADVEARKKAAGFATEISKNLVYLRQQCQNNGDAIIKRWKKKSRNKREGLLRDIDSNLYPHRWPLVHLNEAFQATVPPDDWISADITLTLDYNSNSIILAGSAYRTLTQWKIEEAHRWTSVGFPSAILILEAQAHLLSFLRSMVGRILGSTIGSSMESQISSFNEISKCGPMTLIGRFDHIPGAASCYLGPSFSAPPILHQFSVEYRQDKRSSPG</sequence>
<comment type="caution">
    <text evidence="1">The sequence shown here is derived from an EMBL/GenBank/DDBJ whole genome shotgun (WGS) entry which is preliminary data.</text>
</comment>
<accession>A0A9P5HU86</accession>
<evidence type="ECO:0000313" key="2">
    <source>
        <dbReference type="Proteomes" id="UP000710849"/>
    </source>
</evidence>
<protein>
    <submittedName>
        <fullName evidence="1">Uncharacterized protein</fullName>
    </submittedName>
</protein>
<name>A0A9P5HU86_9HELO</name>
<dbReference type="Proteomes" id="UP000710849">
    <property type="component" value="Unassembled WGS sequence"/>
</dbReference>
<dbReference type="AlphaFoldDB" id="A0A9P5HU86"/>
<organism evidence="1 2">
    <name type="scientific">Botrytis byssoidea</name>
    <dbReference type="NCBI Taxonomy" id="139641"/>
    <lineage>
        <taxon>Eukaryota</taxon>
        <taxon>Fungi</taxon>
        <taxon>Dikarya</taxon>
        <taxon>Ascomycota</taxon>
        <taxon>Pezizomycotina</taxon>
        <taxon>Leotiomycetes</taxon>
        <taxon>Helotiales</taxon>
        <taxon>Sclerotiniaceae</taxon>
        <taxon>Botrytis</taxon>
    </lineage>
</organism>
<dbReference type="EMBL" id="RCSW01000032">
    <property type="protein sequence ID" value="KAF7922858.1"/>
    <property type="molecule type" value="Genomic_DNA"/>
</dbReference>